<reference evidence="1 2" key="1">
    <citation type="journal article" date="2019" name="Sci. Rep.">
        <title>Orb-weaving spider Araneus ventricosus genome elucidates the spidroin gene catalogue.</title>
        <authorList>
            <person name="Kono N."/>
            <person name="Nakamura H."/>
            <person name="Ohtoshi R."/>
            <person name="Moran D.A.P."/>
            <person name="Shinohara A."/>
            <person name="Yoshida Y."/>
            <person name="Fujiwara M."/>
            <person name="Mori M."/>
            <person name="Tomita M."/>
            <person name="Arakawa K."/>
        </authorList>
    </citation>
    <scope>NUCLEOTIDE SEQUENCE [LARGE SCALE GENOMIC DNA]</scope>
</reference>
<keyword evidence="2" id="KW-1185">Reference proteome</keyword>
<name>A0A4Y2T0W1_ARAVE</name>
<organism evidence="1 2">
    <name type="scientific">Araneus ventricosus</name>
    <name type="common">Orbweaver spider</name>
    <name type="synonym">Epeira ventricosa</name>
    <dbReference type="NCBI Taxonomy" id="182803"/>
    <lineage>
        <taxon>Eukaryota</taxon>
        <taxon>Metazoa</taxon>
        <taxon>Ecdysozoa</taxon>
        <taxon>Arthropoda</taxon>
        <taxon>Chelicerata</taxon>
        <taxon>Arachnida</taxon>
        <taxon>Araneae</taxon>
        <taxon>Araneomorphae</taxon>
        <taxon>Entelegynae</taxon>
        <taxon>Araneoidea</taxon>
        <taxon>Araneidae</taxon>
        <taxon>Araneus</taxon>
    </lineage>
</organism>
<accession>A0A4Y2T0W1</accession>
<evidence type="ECO:0000313" key="1">
    <source>
        <dbReference type="EMBL" id="GBN94224.1"/>
    </source>
</evidence>
<evidence type="ECO:0000313" key="2">
    <source>
        <dbReference type="Proteomes" id="UP000499080"/>
    </source>
</evidence>
<protein>
    <submittedName>
        <fullName evidence="1">Uncharacterized protein</fullName>
    </submittedName>
</protein>
<gene>
    <name evidence="1" type="ORF">AVEN_82056_1</name>
</gene>
<dbReference type="Proteomes" id="UP000499080">
    <property type="component" value="Unassembled WGS sequence"/>
</dbReference>
<dbReference type="AlphaFoldDB" id="A0A4Y2T0W1"/>
<sequence>MELYCLLLTKILREGVNVLGNQGESCARVERKAQWPEEIVPFVDVCHDQRSDSWRAHLNGCILTEATFGNTREAFKGVSGKFC</sequence>
<proteinExistence type="predicted"/>
<dbReference type="EMBL" id="BGPR01025377">
    <property type="protein sequence ID" value="GBN94224.1"/>
    <property type="molecule type" value="Genomic_DNA"/>
</dbReference>
<comment type="caution">
    <text evidence="1">The sequence shown here is derived from an EMBL/GenBank/DDBJ whole genome shotgun (WGS) entry which is preliminary data.</text>
</comment>